<reference evidence="1 2" key="1">
    <citation type="journal article" date="2016" name="Front. Microbiol.">
        <title>Comprehensive Phylogenetic Analysis of Bovine Non-aureus Staphylococci Species Based on Whole-Genome Sequencing.</title>
        <authorList>
            <person name="Naushad S."/>
            <person name="Barkema H.W."/>
            <person name="Luby C."/>
            <person name="Condas L.A."/>
            <person name="Nobrega D.B."/>
            <person name="Carson D.A."/>
            <person name="De Buck J."/>
        </authorList>
    </citation>
    <scope>NUCLEOTIDE SEQUENCE [LARGE SCALE GENOMIC DNA]</scope>
    <source>
        <strain evidence="1 2">SNUC 5336</strain>
    </source>
</reference>
<comment type="caution">
    <text evidence="1">The sequence shown here is derived from an EMBL/GenBank/DDBJ whole genome shotgun (WGS) entry which is preliminary data.</text>
</comment>
<dbReference type="RefSeq" id="WP_107639840.1">
    <property type="nucleotide sequence ID" value="NZ_PZHX01000001.1"/>
</dbReference>
<organism evidence="1 2">
    <name type="scientific">Staphylococcus hominis</name>
    <dbReference type="NCBI Taxonomy" id="1290"/>
    <lineage>
        <taxon>Bacteria</taxon>
        <taxon>Bacillati</taxon>
        <taxon>Bacillota</taxon>
        <taxon>Bacilli</taxon>
        <taxon>Bacillales</taxon>
        <taxon>Staphylococcaceae</taxon>
        <taxon>Staphylococcus</taxon>
    </lineage>
</organism>
<dbReference type="Proteomes" id="UP000241540">
    <property type="component" value="Unassembled WGS sequence"/>
</dbReference>
<evidence type="ECO:0008006" key="3">
    <source>
        <dbReference type="Google" id="ProtNLM"/>
    </source>
</evidence>
<name>A0A974L1P6_STAHO</name>
<accession>A0A974L1P6</accession>
<gene>
    <name evidence="1" type="ORF">BUZ51_00175</name>
</gene>
<dbReference type="EMBL" id="PZHX01000001">
    <property type="protein sequence ID" value="PTK32232.1"/>
    <property type="molecule type" value="Genomic_DNA"/>
</dbReference>
<evidence type="ECO:0000313" key="2">
    <source>
        <dbReference type="Proteomes" id="UP000241540"/>
    </source>
</evidence>
<sequence length="76" mass="9249">MTVIEYKKLLGTMYRQDYRNDQLIGMLLIEVGRAINRLLEEKRISPFDEYEKVKDIIEKETKWRDKDGNYRRVLPL</sequence>
<proteinExistence type="predicted"/>
<protein>
    <recommendedName>
        <fullName evidence="3">Phage protein</fullName>
    </recommendedName>
</protein>
<dbReference type="AlphaFoldDB" id="A0A974L1P6"/>
<evidence type="ECO:0000313" key="1">
    <source>
        <dbReference type="EMBL" id="PTK32232.1"/>
    </source>
</evidence>